<keyword evidence="1" id="KW-1133">Transmembrane helix</keyword>
<dbReference type="RefSeq" id="WP_342829486.1">
    <property type="nucleotide sequence ID" value="NZ_JBANDC010000007.1"/>
</dbReference>
<evidence type="ECO:0000313" key="2">
    <source>
        <dbReference type="EMBL" id="MEM4987995.1"/>
    </source>
</evidence>
<accession>A0ABU9PVJ2</accession>
<keyword evidence="1" id="KW-0812">Transmembrane</keyword>
<dbReference type="Pfam" id="PF20139">
    <property type="entry name" value="DUF6529"/>
    <property type="match status" value="1"/>
</dbReference>
<dbReference type="Proteomes" id="UP001495910">
    <property type="component" value="Unassembled WGS sequence"/>
</dbReference>
<keyword evidence="1" id="KW-0472">Membrane</keyword>
<evidence type="ECO:0000313" key="3">
    <source>
        <dbReference type="Proteomes" id="UP001495910"/>
    </source>
</evidence>
<gene>
    <name evidence="2" type="ORF">V8G57_11415</name>
</gene>
<comment type="caution">
    <text evidence="2">The sequence shown here is derived from an EMBL/GenBank/DDBJ whole genome shotgun (WGS) entry which is preliminary data.</text>
</comment>
<feature type="transmembrane region" description="Helical" evidence="1">
    <location>
        <begin position="129"/>
        <end position="150"/>
    </location>
</feature>
<reference evidence="2 3" key="1">
    <citation type="submission" date="2024-02" db="EMBL/GenBank/DDBJ databases">
        <title>Draft genome sequence of Collimonas sp. strain H4R21, an effective mineral-weathering bacterial strain isolated from the beech rhizosphere.</title>
        <authorList>
            <person name="Morin E."/>
            <person name="Uroz S."/>
            <person name="Leveau J.H.J."/>
            <person name="Kumar R."/>
            <person name="Rey M.W."/>
            <person name="Pham J."/>
        </authorList>
    </citation>
    <scope>NUCLEOTIDE SEQUENCE [LARGE SCALE GENOMIC DNA]</scope>
    <source>
        <strain evidence="2 3">H4R21</strain>
    </source>
</reference>
<dbReference type="EMBL" id="JBANDC010000007">
    <property type="protein sequence ID" value="MEM4987995.1"/>
    <property type="molecule type" value="Genomic_DNA"/>
</dbReference>
<feature type="transmembrane region" description="Helical" evidence="1">
    <location>
        <begin position="162"/>
        <end position="183"/>
    </location>
</feature>
<keyword evidence="3" id="KW-1185">Reference proteome</keyword>
<feature type="transmembrane region" description="Helical" evidence="1">
    <location>
        <begin position="61"/>
        <end position="82"/>
    </location>
</feature>
<sequence length="190" mass="21110">MSDNPCPGRRTVLGRAFLVLPLVLVAFVAITVGFAASKTVRQPYETPFFHLFFSDTLHMKAWLITVALLLALGQLLTASRIYEVLRFPPKGRFYHVVHRWSGRAAILLTLPVAYHCIFLLGFGTYDARAYIHSLLGSLLYGTVLAKVLIVRSNGFRGWALPLAGSALFSILLGLWLTSAFWYFSTFGVGI</sequence>
<organism evidence="2 3">
    <name type="scientific">Collimonas rhizosphaerae</name>
    <dbReference type="NCBI Taxonomy" id="3126357"/>
    <lineage>
        <taxon>Bacteria</taxon>
        <taxon>Pseudomonadati</taxon>
        <taxon>Pseudomonadota</taxon>
        <taxon>Betaproteobacteria</taxon>
        <taxon>Burkholderiales</taxon>
        <taxon>Oxalobacteraceae</taxon>
        <taxon>Collimonas</taxon>
    </lineage>
</organism>
<evidence type="ECO:0000256" key="1">
    <source>
        <dbReference type="SAM" id="Phobius"/>
    </source>
</evidence>
<proteinExistence type="predicted"/>
<protein>
    <submittedName>
        <fullName evidence="2">DUF6529 family protein</fullName>
    </submittedName>
</protein>
<feature type="transmembrane region" description="Helical" evidence="1">
    <location>
        <begin position="103"/>
        <end position="123"/>
    </location>
</feature>
<dbReference type="InterPro" id="IPR045382">
    <property type="entry name" value="DUF6529"/>
</dbReference>
<feature type="transmembrane region" description="Helical" evidence="1">
    <location>
        <begin position="12"/>
        <end position="36"/>
    </location>
</feature>
<name>A0ABU9PVJ2_9BURK</name>